<dbReference type="PROSITE" id="PS50102">
    <property type="entry name" value="RRM"/>
    <property type="match status" value="1"/>
</dbReference>
<evidence type="ECO:0000259" key="5">
    <source>
        <dbReference type="PROSITE" id="PS50102"/>
    </source>
</evidence>
<feature type="domain" description="RRM" evidence="5">
    <location>
        <begin position="66"/>
        <end position="145"/>
    </location>
</feature>
<evidence type="ECO:0000256" key="4">
    <source>
        <dbReference type="SAM" id="MobiDB-lite"/>
    </source>
</evidence>
<dbReference type="InterPro" id="IPR000504">
    <property type="entry name" value="RRM_dom"/>
</dbReference>
<keyword evidence="2 3" id="KW-0694">RNA-binding</keyword>
<feature type="region of interest" description="Disordered" evidence="4">
    <location>
        <begin position="1"/>
        <end position="52"/>
    </location>
</feature>
<dbReference type="InterPro" id="IPR012677">
    <property type="entry name" value="Nucleotide-bd_a/b_plait_sf"/>
</dbReference>
<protein>
    <recommendedName>
        <fullName evidence="5">RRM domain-containing protein</fullName>
    </recommendedName>
</protein>
<gene>
    <name evidence="6" type="ORF">PCOR1329_LOCUS9331</name>
</gene>
<feature type="non-terminal residue" evidence="6">
    <location>
        <position position="1"/>
    </location>
</feature>
<dbReference type="CDD" id="cd12254">
    <property type="entry name" value="RRM_hnRNPH_ESRPs_RBM12_like"/>
    <property type="match status" value="1"/>
</dbReference>
<reference evidence="6" key="1">
    <citation type="submission" date="2023-10" db="EMBL/GenBank/DDBJ databases">
        <authorList>
            <person name="Chen Y."/>
            <person name="Shah S."/>
            <person name="Dougan E. K."/>
            <person name="Thang M."/>
            <person name="Chan C."/>
        </authorList>
    </citation>
    <scope>NUCLEOTIDE SEQUENCE [LARGE SCALE GENOMIC DNA]</scope>
</reference>
<evidence type="ECO:0000256" key="1">
    <source>
        <dbReference type="ARBA" id="ARBA00022737"/>
    </source>
</evidence>
<dbReference type="Gene3D" id="3.30.70.330">
    <property type="match status" value="1"/>
</dbReference>
<evidence type="ECO:0000313" key="6">
    <source>
        <dbReference type="EMBL" id="CAK0801469.1"/>
    </source>
</evidence>
<organism evidence="6 7">
    <name type="scientific">Prorocentrum cordatum</name>
    <dbReference type="NCBI Taxonomy" id="2364126"/>
    <lineage>
        <taxon>Eukaryota</taxon>
        <taxon>Sar</taxon>
        <taxon>Alveolata</taxon>
        <taxon>Dinophyceae</taxon>
        <taxon>Prorocentrales</taxon>
        <taxon>Prorocentraceae</taxon>
        <taxon>Prorocentrum</taxon>
    </lineage>
</organism>
<dbReference type="SUPFAM" id="SSF54928">
    <property type="entry name" value="RNA-binding domain, RBD"/>
    <property type="match status" value="1"/>
</dbReference>
<evidence type="ECO:0000256" key="3">
    <source>
        <dbReference type="PROSITE-ProRule" id="PRU00176"/>
    </source>
</evidence>
<evidence type="ECO:0000256" key="2">
    <source>
        <dbReference type="ARBA" id="ARBA00022884"/>
    </source>
</evidence>
<dbReference type="Proteomes" id="UP001189429">
    <property type="component" value="Unassembled WGS sequence"/>
</dbReference>
<evidence type="ECO:0000313" key="7">
    <source>
        <dbReference type="Proteomes" id="UP001189429"/>
    </source>
</evidence>
<feature type="compositionally biased region" description="Low complexity" evidence="4">
    <location>
        <begin position="263"/>
        <end position="272"/>
    </location>
</feature>
<feature type="compositionally biased region" description="Low complexity" evidence="4">
    <location>
        <begin position="202"/>
        <end position="221"/>
    </location>
</feature>
<dbReference type="SMART" id="SM00360">
    <property type="entry name" value="RRM"/>
    <property type="match status" value="1"/>
</dbReference>
<comment type="caution">
    <text evidence="6">The sequence shown here is derived from an EMBL/GenBank/DDBJ whole genome shotgun (WGS) entry which is preliminary data.</text>
</comment>
<keyword evidence="7" id="KW-1185">Reference proteome</keyword>
<dbReference type="Pfam" id="PF00076">
    <property type="entry name" value="RRM_1"/>
    <property type="match status" value="1"/>
</dbReference>
<dbReference type="EMBL" id="CAUYUJ010002592">
    <property type="protein sequence ID" value="CAK0801469.1"/>
    <property type="molecule type" value="Genomic_DNA"/>
</dbReference>
<dbReference type="InterPro" id="IPR050666">
    <property type="entry name" value="ESRP"/>
</dbReference>
<feature type="compositionally biased region" description="Gly residues" evidence="4">
    <location>
        <begin position="240"/>
        <end position="262"/>
    </location>
</feature>
<accession>A0ABN9QD78</accession>
<sequence length="281" mass="28516">PGEGLDALAGHGESRRGAARGDGAAARSHAHLHPESHPFAHRAPGGASAGDRVAAKGRAASVGNVAALRLRGLPFSVTVQDVLAFFAQHDVVDRIADGPDAAQLLTKANGRPSGQAVVQMRSRKDAEVARDSMHGQYMETRYIEVFVYGGEDGAHGSDSAVTSTLPAGQLPGGAHQWGMGMSPWDPHGVAPMPWELLDGHPRAPGGAAGGPPADGAGPSEPAEWSALFQFLYSDPQPDAGGLGSGDAFLPGGGAQTPAGGGVAAPVPVDMPAQSTTQTMRV</sequence>
<keyword evidence="1" id="KW-0677">Repeat</keyword>
<feature type="region of interest" description="Disordered" evidence="4">
    <location>
        <begin position="235"/>
        <end position="281"/>
    </location>
</feature>
<proteinExistence type="predicted"/>
<name>A0ABN9QD78_9DINO</name>
<feature type="region of interest" description="Disordered" evidence="4">
    <location>
        <begin position="197"/>
        <end position="221"/>
    </location>
</feature>
<dbReference type="InterPro" id="IPR035979">
    <property type="entry name" value="RBD_domain_sf"/>
</dbReference>
<dbReference type="PANTHER" id="PTHR13976">
    <property type="entry name" value="HETEROGENEOUS NUCLEAR RIBONUCLEOPROTEIN-RELATED"/>
    <property type="match status" value="1"/>
</dbReference>